<evidence type="ECO:0000256" key="4">
    <source>
        <dbReference type="ARBA" id="ARBA00022603"/>
    </source>
</evidence>
<feature type="binding site" evidence="7">
    <location>
        <position position="53"/>
    </location>
    <ligand>
        <name>S-adenosyl-L-methionine</name>
        <dbReference type="ChEBI" id="CHEBI:59789"/>
    </ligand>
</feature>
<comment type="function">
    <text evidence="7">Specifically methylates the N4 position of cytidine in position 1402 (C1402) of 16S rRNA.</text>
</comment>
<dbReference type="Gene3D" id="1.10.150.170">
    <property type="entry name" value="Putative methyltransferase TM0872, insert domain"/>
    <property type="match status" value="1"/>
</dbReference>
<dbReference type="PIRSF" id="PIRSF004486">
    <property type="entry name" value="MraW"/>
    <property type="match status" value="1"/>
</dbReference>
<evidence type="ECO:0000313" key="10">
    <source>
        <dbReference type="Proteomes" id="UP000184088"/>
    </source>
</evidence>
<dbReference type="EMBL" id="FQVH01000001">
    <property type="protein sequence ID" value="SHE38916.1"/>
    <property type="molecule type" value="Genomic_DNA"/>
</dbReference>
<feature type="binding site" evidence="7">
    <location>
        <position position="108"/>
    </location>
    <ligand>
        <name>S-adenosyl-L-methionine</name>
        <dbReference type="ChEBI" id="CHEBI:59789"/>
    </ligand>
</feature>
<feature type="binding site" evidence="7">
    <location>
        <begin position="33"/>
        <end position="35"/>
    </location>
    <ligand>
        <name>S-adenosyl-L-methionine</name>
        <dbReference type="ChEBI" id="CHEBI:59789"/>
    </ligand>
</feature>
<dbReference type="PANTHER" id="PTHR11265">
    <property type="entry name" value="S-ADENOSYL-METHYLTRANSFERASE MRAW"/>
    <property type="match status" value="1"/>
</dbReference>
<comment type="catalytic activity">
    <reaction evidence="7">
        <text>cytidine(1402) in 16S rRNA + S-adenosyl-L-methionine = N(4)-methylcytidine(1402) in 16S rRNA + S-adenosyl-L-homocysteine + H(+)</text>
        <dbReference type="Rhea" id="RHEA:42928"/>
        <dbReference type="Rhea" id="RHEA-COMP:10286"/>
        <dbReference type="Rhea" id="RHEA-COMP:10287"/>
        <dbReference type="ChEBI" id="CHEBI:15378"/>
        <dbReference type="ChEBI" id="CHEBI:57856"/>
        <dbReference type="ChEBI" id="CHEBI:59789"/>
        <dbReference type="ChEBI" id="CHEBI:74506"/>
        <dbReference type="ChEBI" id="CHEBI:82748"/>
        <dbReference type="EC" id="2.1.1.199"/>
    </reaction>
</comment>
<dbReference type="GO" id="GO:0070475">
    <property type="term" value="P:rRNA base methylation"/>
    <property type="evidence" value="ECO:0007669"/>
    <property type="project" value="UniProtKB-UniRule"/>
</dbReference>
<keyword evidence="4 7" id="KW-0489">Methyltransferase</keyword>
<evidence type="ECO:0000256" key="7">
    <source>
        <dbReference type="HAMAP-Rule" id="MF_01007"/>
    </source>
</evidence>
<dbReference type="InterPro" id="IPR023397">
    <property type="entry name" value="SAM-dep_MeTrfase_MraW_recog"/>
</dbReference>
<dbReference type="GO" id="GO:0005737">
    <property type="term" value="C:cytoplasm"/>
    <property type="evidence" value="ECO:0007669"/>
    <property type="project" value="UniProtKB-SubCell"/>
</dbReference>
<dbReference type="InterPro" id="IPR002903">
    <property type="entry name" value="RsmH"/>
</dbReference>
<dbReference type="STRING" id="1121256.SAMN02746089_00204"/>
<keyword evidence="10" id="KW-1185">Reference proteome</keyword>
<organism evidence="9 10">
    <name type="scientific">Caldanaerobius fijiensis DSM 17918</name>
    <dbReference type="NCBI Taxonomy" id="1121256"/>
    <lineage>
        <taxon>Bacteria</taxon>
        <taxon>Bacillati</taxon>
        <taxon>Bacillota</taxon>
        <taxon>Clostridia</taxon>
        <taxon>Thermoanaerobacterales</taxon>
        <taxon>Thermoanaerobacteraceae</taxon>
        <taxon>Caldanaerobius</taxon>
    </lineage>
</organism>
<gene>
    <name evidence="7" type="primary">rsmH</name>
    <name evidence="9" type="ORF">SAMN02746089_00204</name>
</gene>
<dbReference type="InterPro" id="IPR029063">
    <property type="entry name" value="SAM-dependent_MTases_sf"/>
</dbReference>
<dbReference type="FunFam" id="1.10.150.170:FF:000001">
    <property type="entry name" value="Ribosomal RNA small subunit methyltransferase H"/>
    <property type="match status" value="1"/>
</dbReference>
<evidence type="ECO:0000256" key="5">
    <source>
        <dbReference type="ARBA" id="ARBA00022679"/>
    </source>
</evidence>
<evidence type="ECO:0000256" key="6">
    <source>
        <dbReference type="ARBA" id="ARBA00022691"/>
    </source>
</evidence>
<comment type="subcellular location">
    <subcellularLocation>
        <location evidence="7">Cytoplasm</location>
    </subcellularLocation>
</comment>
<feature type="binding site" evidence="7">
    <location>
        <position position="101"/>
    </location>
    <ligand>
        <name>S-adenosyl-L-methionine</name>
        <dbReference type="ChEBI" id="CHEBI:59789"/>
    </ligand>
</feature>
<dbReference type="Pfam" id="PF01795">
    <property type="entry name" value="Methyltransf_5"/>
    <property type="match status" value="1"/>
</dbReference>
<name>A0A1M4T373_9THEO</name>
<dbReference type="AlphaFoldDB" id="A0A1M4T373"/>
<dbReference type="NCBIfam" id="TIGR00006">
    <property type="entry name" value="16S rRNA (cytosine(1402)-N(4))-methyltransferase RsmH"/>
    <property type="match status" value="1"/>
</dbReference>
<dbReference type="PANTHER" id="PTHR11265:SF0">
    <property type="entry name" value="12S RRNA N4-METHYLCYTIDINE METHYLTRANSFERASE"/>
    <property type="match status" value="1"/>
</dbReference>
<keyword evidence="6 7" id="KW-0949">S-adenosyl-L-methionine</keyword>
<keyword evidence="5 7" id="KW-0808">Transferase</keyword>
<comment type="similarity">
    <text evidence="1 7">Belongs to the methyltransferase superfamily. RsmH family.</text>
</comment>
<evidence type="ECO:0000256" key="1">
    <source>
        <dbReference type="ARBA" id="ARBA00010396"/>
    </source>
</evidence>
<dbReference type="OrthoDB" id="9806637at2"/>
<evidence type="ECO:0000313" key="9">
    <source>
        <dbReference type="EMBL" id="SHE38916.1"/>
    </source>
</evidence>
<dbReference type="SUPFAM" id="SSF81799">
    <property type="entry name" value="Putative methyltransferase TM0872, insert domain"/>
    <property type="match status" value="1"/>
</dbReference>
<dbReference type="GO" id="GO:0071424">
    <property type="term" value="F:rRNA (cytosine-N4-)-methyltransferase activity"/>
    <property type="evidence" value="ECO:0007669"/>
    <property type="project" value="UniProtKB-UniRule"/>
</dbReference>
<keyword evidence="3 7" id="KW-0698">rRNA processing</keyword>
<dbReference type="RefSeq" id="WP_073341216.1">
    <property type="nucleotide sequence ID" value="NZ_FQVH01000001.1"/>
</dbReference>
<dbReference type="Gene3D" id="3.40.50.150">
    <property type="entry name" value="Vaccinia Virus protein VP39"/>
    <property type="match status" value="1"/>
</dbReference>
<evidence type="ECO:0000256" key="8">
    <source>
        <dbReference type="SAM" id="MobiDB-lite"/>
    </source>
</evidence>
<reference evidence="9 10" key="1">
    <citation type="submission" date="2016-11" db="EMBL/GenBank/DDBJ databases">
        <authorList>
            <person name="Jaros S."/>
            <person name="Januszkiewicz K."/>
            <person name="Wedrychowicz H."/>
        </authorList>
    </citation>
    <scope>NUCLEOTIDE SEQUENCE [LARGE SCALE GENOMIC DNA]</scope>
    <source>
        <strain evidence="9 10">DSM 17918</strain>
    </source>
</reference>
<keyword evidence="2 7" id="KW-0963">Cytoplasm</keyword>
<evidence type="ECO:0000256" key="3">
    <source>
        <dbReference type="ARBA" id="ARBA00022552"/>
    </source>
</evidence>
<dbReference type="Proteomes" id="UP000184088">
    <property type="component" value="Unassembled WGS sequence"/>
</dbReference>
<feature type="region of interest" description="Disordered" evidence="8">
    <location>
        <begin position="289"/>
        <end position="311"/>
    </location>
</feature>
<dbReference type="HAMAP" id="MF_01007">
    <property type="entry name" value="16SrRNA_methyltr_H"/>
    <property type="match status" value="1"/>
</dbReference>
<feature type="binding site" evidence="7">
    <location>
        <position position="80"/>
    </location>
    <ligand>
        <name>S-adenosyl-L-methionine</name>
        <dbReference type="ChEBI" id="CHEBI:59789"/>
    </ligand>
</feature>
<evidence type="ECO:0000256" key="2">
    <source>
        <dbReference type="ARBA" id="ARBA00022490"/>
    </source>
</evidence>
<protein>
    <recommendedName>
        <fullName evidence="7">Ribosomal RNA small subunit methyltransferase H</fullName>
        <ecNumber evidence="7">2.1.1.199</ecNumber>
    </recommendedName>
    <alternativeName>
        <fullName evidence="7">16S rRNA m(4)C1402 methyltransferase</fullName>
    </alternativeName>
    <alternativeName>
        <fullName evidence="7">rRNA (cytosine-N(4)-)-methyltransferase RsmH</fullName>
    </alternativeName>
</protein>
<sequence>MDFRHVPIMLNEVIDALNLQQGSVIVDATIGGAGHSSEIIKRILPGGLLIGIDQDEDAIMASQQRLGPYSPNVVIKKANFSDIKKVLSSLGISRVDGILADIGVSSHQLDEAHRGFSYMHDAPLDMRMDRSSKVTAEVLVNTLSKSDLEKIIREYGEERWASRISEFIVRERQQKPIKTTGQLVDIIKAAIPARSRREGPHPAKRTFQALRIAVNDELNNLENAIWDFIDVLRPGGRLAIITFHSLEDRIVKTAFKNAENPCICPKDFPVCICNRKPLIKIITKKPIIPSEEEQQDNPRSRSAKLRVAEKL</sequence>
<dbReference type="EC" id="2.1.1.199" evidence="7"/>
<proteinExistence type="inferred from homology"/>
<dbReference type="SUPFAM" id="SSF53335">
    <property type="entry name" value="S-adenosyl-L-methionine-dependent methyltransferases"/>
    <property type="match status" value="1"/>
</dbReference>
<accession>A0A1M4T373</accession>